<keyword evidence="10" id="KW-0175">Coiled coil</keyword>
<feature type="coiled-coil region" evidence="10">
    <location>
        <begin position="358"/>
        <end position="385"/>
    </location>
</feature>
<sequence length="559" mass="62858">MLKHIQIENFALIDSLNLELESGLTMITGETGAGKSILLGALGLILGNRADLSAIRDTSRKCIVDAQFDISKLDLQETFEEYDLDYDHTSFLRREILPSGKSRAFINDTPVNLQVMNRIGERLIDIHSQHQTLQLAKDTFQIEVLNSFVIEATKNVKKSFAFFLQKYQEELSIFKAAQKELKALELKGIEFSKELDYNNFLLNELEEANLDQLNQNALEDENEQLSNVEGITEVLTEFDATVSTDDQGILDQLRHLQSKFQSISSYSKKYENLKDRVSSILLELEDIHQEVVHEIDAIEPDPERLTQINELLSLLENLYRKHQVEEVENLIQIRDELADKVFESQGLDKKIKKQEFIIANSKNNLQKLGKELTALRRAHKEKLEQEVIAIVQQLGMPDAQFKIDINSVTTFGAYGVDEIKFVFTANKGSQLLALDKAASGGELSRLMLAIKSILSRCKNLPTIIFDEIDTGVSGAIATQMAQIMKKMSHGLQVMAITHLPQIASAGNDHLIVKKTSNNNTTYSSIERLDPAARLEEIAQMLSGGEISNAARENARALLN</sequence>
<dbReference type="SMART" id="SM00382">
    <property type="entry name" value="AAA"/>
    <property type="match status" value="1"/>
</dbReference>
<keyword evidence="5 9" id="KW-0227">DNA damage</keyword>
<evidence type="ECO:0000256" key="10">
    <source>
        <dbReference type="SAM" id="Coils"/>
    </source>
</evidence>
<evidence type="ECO:0000259" key="11">
    <source>
        <dbReference type="SMART" id="SM00382"/>
    </source>
</evidence>
<gene>
    <name evidence="12" type="ORF">A9Q93_00540</name>
</gene>
<evidence type="ECO:0000256" key="5">
    <source>
        <dbReference type="ARBA" id="ARBA00022763"/>
    </source>
</evidence>
<dbReference type="Gene3D" id="3.40.50.300">
    <property type="entry name" value="P-loop containing nucleotide triphosphate hydrolases"/>
    <property type="match status" value="2"/>
</dbReference>
<keyword evidence="4" id="KW-0547">Nucleotide-binding</keyword>
<comment type="caution">
    <text evidence="12">The sequence shown here is derived from an EMBL/GenBank/DDBJ whole genome shotgun (WGS) entry which is preliminary data.</text>
</comment>
<proteinExistence type="inferred from homology"/>
<protein>
    <recommendedName>
        <fullName evidence="3 9">DNA repair protein RecN</fullName>
    </recommendedName>
    <alternativeName>
        <fullName evidence="8 9">Recombination protein N</fullName>
    </alternativeName>
</protein>
<dbReference type="AlphaFoldDB" id="A0A1Z8BGG2"/>
<evidence type="ECO:0000256" key="2">
    <source>
        <dbReference type="ARBA" id="ARBA00009441"/>
    </source>
</evidence>
<dbReference type="InterPro" id="IPR004604">
    <property type="entry name" value="DNA_recomb/repair_RecN"/>
</dbReference>
<name>A0A1Z8BGG2_9FLAO</name>
<dbReference type="InterPro" id="IPR003395">
    <property type="entry name" value="RecF/RecN/SMC_N"/>
</dbReference>
<evidence type="ECO:0000256" key="9">
    <source>
        <dbReference type="PIRNR" id="PIRNR003128"/>
    </source>
</evidence>
<feature type="coiled-coil region" evidence="10">
    <location>
        <begin position="164"/>
        <end position="223"/>
    </location>
</feature>
<dbReference type="GO" id="GO:0009432">
    <property type="term" value="P:SOS response"/>
    <property type="evidence" value="ECO:0007669"/>
    <property type="project" value="TreeGrafter"/>
</dbReference>
<reference evidence="13" key="1">
    <citation type="journal article" date="2017" name="Proc. Natl. Acad. Sci. U.S.A.">
        <title>Simulation of Deepwater Horizon oil plume reveals substrate specialization within a complex community of hydrocarbon-degraders.</title>
        <authorList>
            <person name="Hu P."/>
            <person name="Dubinsky E.A."/>
            <person name="Probst A.J."/>
            <person name="Wang J."/>
            <person name="Sieber C.M.K."/>
            <person name="Tom L.M."/>
            <person name="Gardinali P."/>
            <person name="Banfield J.F."/>
            <person name="Atlas R.M."/>
            <person name="Andersen G.L."/>
        </authorList>
    </citation>
    <scope>NUCLEOTIDE SEQUENCE [LARGE SCALE GENOMIC DNA]</scope>
</reference>
<feature type="domain" description="AAA+ ATPase" evidence="11">
    <location>
        <begin position="21"/>
        <end position="516"/>
    </location>
</feature>
<evidence type="ECO:0000313" key="13">
    <source>
        <dbReference type="Proteomes" id="UP000196102"/>
    </source>
</evidence>
<dbReference type="GO" id="GO:0006310">
    <property type="term" value="P:DNA recombination"/>
    <property type="evidence" value="ECO:0007669"/>
    <property type="project" value="InterPro"/>
</dbReference>
<accession>A0A1Z8BGG2</accession>
<dbReference type="InterPro" id="IPR027417">
    <property type="entry name" value="P-loop_NTPase"/>
</dbReference>
<dbReference type="InterPro" id="IPR003593">
    <property type="entry name" value="AAA+_ATPase"/>
</dbReference>
<comment type="similarity">
    <text evidence="2 9">Belongs to the RecN family.</text>
</comment>
<dbReference type="GO" id="GO:0005524">
    <property type="term" value="F:ATP binding"/>
    <property type="evidence" value="ECO:0007669"/>
    <property type="project" value="UniProtKB-KW"/>
</dbReference>
<dbReference type="PANTHER" id="PTHR11059:SF0">
    <property type="entry name" value="DNA REPAIR PROTEIN RECN"/>
    <property type="match status" value="1"/>
</dbReference>
<evidence type="ECO:0000256" key="6">
    <source>
        <dbReference type="ARBA" id="ARBA00022840"/>
    </source>
</evidence>
<evidence type="ECO:0000256" key="1">
    <source>
        <dbReference type="ARBA" id="ARBA00003618"/>
    </source>
</evidence>
<evidence type="ECO:0000256" key="4">
    <source>
        <dbReference type="ARBA" id="ARBA00022741"/>
    </source>
</evidence>
<dbReference type="RefSeq" id="WP_303685418.1">
    <property type="nucleotide sequence ID" value="NZ_CAJXYO010000022.1"/>
</dbReference>
<evidence type="ECO:0000313" key="12">
    <source>
        <dbReference type="EMBL" id="OUS21597.1"/>
    </source>
</evidence>
<dbReference type="GO" id="GO:0043590">
    <property type="term" value="C:bacterial nucleoid"/>
    <property type="evidence" value="ECO:0007669"/>
    <property type="project" value="TreeGrafter"/>
</dbReference>
<dbReference type="SUPFAM" id="SSF52540">
    <property type="entry name" value="P-loop containing nucleoside triphosphate hydrolases"/>
    <property type="match status" value="2"/>
</dbReference>
<dbReference type="CDD" id="cd03241">
    <property type="entry name" value="ABC_RecN"/>
    <property type="match status" value="1"/>
</dbReference>
<comment type="function">
    <text evidence="1 9">May be involved in recombinational repair of damaged DNA.</text>
</comment>
<evidence type="ECO:0000256" key="3">
    <source>
        <dbReference type="ARBA" id="ARBA00021315"/>
    </source>
</evidence>
<keyword evidence="7 9" id="KW-0234">DNA repair</keyword>
<evidence type="ECO:0000256" key="8">
    <source>
        <dbReference type="ARBA" id="ARBA00033408"/>
    </source>
</evidence>
<dbReference type="NCBIfam" id="TIGR00634">
    <property type="entry name" value="recN"/>
    <property type="match status" value="1"/>
</dbReference>
<dbReference type="PANTHER" id="PTHR11059">
    <property type="entry name" value="DNA REPAIR PROTEIN RECN"/>
    <property type="match status" value="1"/>
</dbReference>
<dbReference type="EMBL" id="MAAX01000013">
    <property type="protein sequence ID" value="OUS21597.1"/>
    <property type="molecule type" value="Genomic_DNA"/>
</dbReference>
<dbReference type="PIRSF" id="PIRSF003128">
    <property type="entry name" value="RecN"/>
    <property type="match status" value="1"/>
</dbReference>
<organism evidence="12 13">
    <name type="scientific">Nonlabens dokdonensis</name>
    <dbReference type="NCBI Taxonomy" id="328515"/>
    <lineage>
        <taxon>Bacteria</taxon>
        <taxon>Pseudomonadati</taxon>
        <taxon>Bacteroidota</taxon>
        <taxon>Flavobacteriia</taxon>
        <taxon>Flavobacteriales</taxon>
        <taxon>Flavobacteriaceae</taxon>
        <taxon>Nonlabens</taxon>
    </lineage>
</organism>
<dbReference type="Pfam" id="PF02463">
    <property type="entry name" value="SMC_N"/>
    <property type="match status" value="1"/>
</dbReference>
<evidence type="ECO:0000256" key="7">
    <source>
        <dbReference type="ARBA" id="ARBA00023204"/>
    </source>
</evidence>
<keyword evidence="6" id="KW-0067">ATP-binding</keyword>
<dbReference type="GO" id="GO:0006281">
    <property type="term" value="P:DNA repair"/>
    <property type="evidence" value="ECO:0007669"/>
    <property type="project" value="UniProtKB-KW"/>
</dbReference>
<dbReference type="Proteomes" id="UP000196102">
    <property type="component" value="Unassembled WGS sequence"/>
</dbReference>